<name>A0A914UTE7_9BILA</name>
<feature type="region of interest" description="Disordered" evidence="1">
    <location>
        <begin position="59"/>
        <end position="128"/>
    </location>
</feature>
<feature type="compositionally biased region" description="Basic residues" evidence="1">
    <location>
        <begin position="106"/>
        <end position="116"/>
    </location>
</feature>
<evidence type="ECO:0000256" key="1">
    <source>
        <dbReference type="SAM" id="MobiDB-lite"/>
    </source>
</evidence>
<protein>
    <submittedName>
        <fullName evidence="3">Uncharacterized protein</fullName>
    </submittedName>
</protein>
<proteinExistence type="predicted"/>
<accession>A0A914UTE7</accession>
<sequence>MKHKNADFLSRLHEDETEGDEDRPPAPGVGEKFGSVLLTQTANAVSLSNDIMQPVVSSLDVSSELAPRSSSNSEPASHCFDSPPVLKRGRPRGSKRRMPVSDQPVRQRHSGLRARLKQQPVTPGFVRW</sequence>
<feature type="compositionally biased region" description="Basic residues" evidence="1">
    <location>
        <begin position="87"/>
        <end position="98"/>
    </location>
</feature>
<dbReference type="Proteomes" id="UP000887566">
    <property type="component" value="Unplaced"/>
</dbReference>
<keyword evidence="2" id="KW-1185">Reference proteome</keyword>
<dbReference type="WBParaSite" id="PSAMB.scaffold12464size2754.g34868.t1">
    <property type="protein sequence ID" value="PSAMB.scaffold12464size2754.g34868.t1"/>
    <property type="gene ID" value="PSAMB.scaffold12464size2754.g34868"/>
</dbReference>
<dbReference type="AlphaFoldDB" id="A0A914UTE7"/>
<reference evidence="3" key="1">
    <citation type="submission" date="2022-11" db="UniProtKB">
        <authorList>
            <consortium name="WormBaseParasite"/>
        </authorList>
    </citation>
    <scope>IDENTIFICATION</scope>
</reference>
<feature type="compositionally biased region" description="Basic and acidic residues" evidence="1">
    <location>
        <begin position="1"/>
        <end position="14"/>
    </location>
</feature>
<evidence type="ECO:0000313" key="2">
    <source>
        <dbReference type="Proteomes" id="UP000887566"/>
    </source>
</evidence>
<feature type="region of interest" description="Disordered" evidence="1">
    <location>
        <begin position="1"/>
        <end position="34"/>
    </location>
</feature>
<evidence type="ECO:0000313" key="3">
    <source>
        <dbReference type="WBParaSite" id="PSAMB.scaffold12464size2754.g34868.t1"/>
    </source>
</evidence>
<organism evidence="2 3">
    <name type="scientific">Plectus sambesii</name>
    <dbReference type="NCBI Taxonomy" id="2011161"/>
    <lineage>
        <taxon>Eukaryota</taxon>
        <taxon>Metazoa</taxon>
        <taxon>Ecdysozoa</taxon>
        <taxon>Nematoda</taxon>
        <taxon>Chromadorea</taxon>
        <taxon>Plectida</taxon>
        <taxon>Plectina</taxon>
        <taxon>Plectoidea</taxon>
        <taxon>Plectidae</taxon>
        <taxon>Plectus</taxon>
    </lineage>
</organism>